<comment type="caution">
    <text evidence="2">The sequence shown here is derived from an EMBL/GenBank/DDBJ whole genome shotgun (WGS) entry which is preliminary data.</text>
</comment>
<dbReference type="RefSeq" id="WP_197969095.1">
    <property type="nucleotide sequence ID" value="NZ_JACEGD010000046.1"/>
</dbReference>
<sequence>MEVENLSACLAVALKYEGGYSNTRNDPGNWTGGQVGIGALKGTKYGIAAHMYPALKIKNLTLEDAKSTYERDIGESAR</sequence>
<organism evidence="2 3">
    <name type="scientific">Bradyrhizobium diversitatis</name>
    <dbReference type="NCBI Taxonomy" id="2755406"/>
    <lineage>
        <taxon>Bacteria</taxon>
        <taxon>Pseudomonadati</taxon>
        <taxon>Pseudomonadota</taxon>
        <taxon>Alphaproteobacteria</taxon>
        <taxon>Hyphomicrobiales</taxon>
        <taxon>Nitrobacteraceae</taxon>
        <taxon>Bradyrhizobium</taxon>
    </lineage>
</organism>
<keyword evidence="3" id="KW-1185">Reference proteome</keyword>
<name>A0ABS0PDT5_9BRAD</name>
<feature type="domain" description="TtsA-like Glycoside hydrolase family 108" evidence="1">
    <location>
        <begin position="12"/>
        <end position="72"/>
    </location>
</feature>
<reference evidence="2 3" key="1">
    <citation type="submission" date="2020-07" db="EMBL/GenBank/DDBJ databases">
        <title>Bradyrhizobium diversity isolated from nodules of indigenous legumes of Western Australia.</title>
        <authorList>
            <person name="Klepa M.S."/>
        </authorList>
    </citation>
    <scope>NUCLEOTIDE SEQUENCE [LARGE SCALE GENOMIC DNA]</scope>
    <source>
        <strain evidence="2 3">CNPSo 4019</strain>
    </source>
</reference>
<dbReference type="EMBL" id="JACEGD010000046">
    <property type="protein sequence ID" value="MBH5391358.1"/>
    <property type="molecule type" value="Genomic_DNA"/>
</dbReference>
<evidence type="ECO:0000259" key="1">
    <source>
        <dbReference type="Pfam" id="PF05838"/>
    </source>
</evidence>
<dbReference type="SUPFAM" id="SSF53955">
    <property type="entry name" value="Lysozyme-like"/>
    <property type="match status" value="1"/>
</dbReference>
<dbReference type="InterPro" id="IPR023346">
    <property type="entry name" value="Lysozyme-like_dom_sf"/>
</dbReference>
<gene>
    <name evidence="2" type="ORF">H1B27_34525</name>
</gene>
<accession>A0ABS0PDT5</accession>
<evidence type="ECO:0000313" key="2">
    <source>
        <dbReference type="EMBL" id="MBH5391358.1"/>
    </source>
</evidence>
<dbReference type="InterPro" id="IPR008565">
    <property type="entry name" value="TtsA-like_GH18_dom"/>
</dbReference>
<dbReference type="Pfam" id="PF05838">
    <property type="entry name" value="Glyco_hydro_108"/>
    <property type="match status" value="1"/>
</dbReference>
<proteinExistence type="predicted"/>
<protein>
    <recommendedName>
        <fullName evidence="1">TtsA-like Glycoside hydrolase family 108 domain-containing protein</fullName>
    </recommendedName>
</protein>
<evidence type="ECO:0000313" key="3">
    <source>
        <dbReference type="Proteomes" id="UP001194539"/>
    </source>
</evidence>
<dbReference type="Proteomes" id="UP001194539">
    <property type="component" value="Unassembled WGS sequence"/>
</dbReference>
<dbReference type="Gene3D" id="1.20.141.10">
    <property type="entry name" value="Chitosanase, subunit A, domain 1"/>
    <property type="match status" value="1"/>
</dbReference>